<dbReference type="RefSeq" id="XP_013900125.1">
    <property type="nucleotide sequence ID" value="XM_014044671.1"/>
</dbReference>
<dbReference type="EMBL" id="KK101376">
    <property type="protein sequence ID" value="KIZ01106.1"/>
    <property type="molecule type" value="Genomic_DNA"/>
</dbReference>
<keyword evidence="3" id="KW-1185">Reference proteome</keyword>
<feature type="compositionally biased region" description="Low complexity" evidence="1">
    <location>
        <begin position="70"/>
        <end position="80"/>
    </location>
</feature>
<dbReference type="KEGG" id="mng:MNEG_6857"/>
<dbReference type="Proteomes" id="UP000054498">
    <property type="component" value="Unassembled WGS sequence"/>
</dbReference>
<accession>A0A0D2N559</accession>
<feature type="compositionally biased region" description="Polar residues" evidence="1">
    <location>
        <begin position="226"/>
        <end position="236"/>
    </location>
</feature>
<evidence type="ECO:0000256" key="1">
    <source>
        <dbReference type="SAM" id="MobiDB-lite"/>
    </source>
</evidence>
<protein>
    <submittedName>
        <fullName evidence="2">Uncharacterized protein</fullName>
    </submittedName>
</protein>
<gene>
    <name evidence="2" type="ORF">MNEG_6857</name>
</gene>
<feature type="compositionally biased region" description="Basic and acidic residues" evidence="1">
    <location>
        <begin position="237"/>
        <end position="251"/>
    </location>
</feature>
<dbReference type="OrthoDB" id="201750at2759"/>
<feature type="region of interest" description="Disordered" evidence="1">
    <location>
        <begin position="226"/>
        <end position="251"/>
    </location>
</feature>
<evidence type="ECO:0000313" key="2">
    <source>
        <dbReference type="EMBL" id="KIZ01106.1"/>
    </source>
</evidence>
<organism evidence="2 3">
    <name type="scientific">Monoraphidium neglectum</name>
    <dbReference type="NCBI Taxonomy" id="145388"/>
    <lineage>
        <taxon>Eukaryota</taxon>
        <taxon>Viridiplantae</taxon>
        <taxon>Chlorophyta</taxon>
        <taxon>core chlorophytes</taxon>
        <taxon>Chlorophyceae</taxon>
        <taxon>CS clade</taxon>
        <taxon>Sphaeropleales</taxon>
        <taxon>Selenastraceae</taxon>
        <taxon>Monoraphidium</taxon>
    </lineage>
</organism>
<reference evidence="2 3" key="1">
    <citation type="journal article" date="2013" name="BMC Genomics">
        <title>Reconstruction of the lipid metabolism for the microalga Monoraphidium neglectum from its genome sequence reveals characteristics suitable for biofuel production.</title>
        <authorList>
            <person name="Bogen C."/>
            <person name="Al-Dilaimi A."/>
            <person name="Albersmeier A."/>
            <person name="Wichmann J."/>
            <person name="Grundmann M."/>
            <person name="Rupp O."/>
            <person name="Lauersen K.J."/>
            <person name="Blifernez-Klassen O."/>
            <person name="Kalinowski J."/>
            <person name="Goesmann A."/>
            <person name="Mussgnug J.H."/>
            <person name="Kruse O."/>
        </authorList>
    </citation>
    <scope>NUCLEOTIDE SEQUENCE [LARGE SCALE GENOMIC DNA]</scope>
    <source>
        <strain evidence="2 3">SAG 48.87</strain>
    </source>
</reference>
<dbReference type="GeneID" id="25739733"/>
<evidence type="ECO:0000313" key="3">
    <source>
        <dbReference type="Proteomes" id="UP000054498"/>
    </source>
</evidence>
<feature type="region of interest" description="Disordered" evidence="1">
    <location>
        <begin position="60"/>
        <end position="95"/>
    </location>
</feature>
<sequence>MSPSVPVQNRATSAPCAPQRQWRHVLTRFLVPATAWRDAAAGALAPRWAPDVRSHALSRDSAGAVSALEQQQRQPQQGRPAPNGSGGDVGANLSGVWGKDERRSDLAAFERSLDLLGINGVQRVTAKLIDGIEIRQDAAALTVSFLTVVPFFKVTERFPFMSKTTMGRRDLRKGRQEATARRTEGGARVEMKWGEPLAGSLVEDYTLLPDGAMRVRATTTVGGRSVTADSVYTRSGQSKEELLAQRRKERR</sequence>
<name>A0A0D2N559_9CHLO</name>
<proteinExistence type="predicted"/>
<dbReference type="AlphaFoldDB" id="A0A0D2N559"/>